<evidence type="ECO:0000313" key="3">
    <source>
        <dbReference type="Proteomes" id="UP001620645"/>
    </source>
</evidence>
<proteinExistence type="predicted"/>
<reference evidence="2 3" key="1">
    <citation type="submission" date="2024-10" db="EMBL/GenBank/DDBJ databases">
        <authorList>
            <person name="Kim D."/>
        </authorList>
    </citation>
    <scope>NUCLEOTIDE SEQUENCE [LARGE SCALE GENOMIC DNA]</scope>
    <source>
        <strain evidence="2">Taebaek</strain>
    </source>
</reference>
<feature type="compositionally biased region" description="Basic and acidic residues" evidence="1">
    <location>
        <begin position="1"/>
        <end position="35"/>
    </location>
</feature>
<dbReference type="Proteomes" id="UP001620645">
    <property type="component" value="Unassembled WGS sequence"/>
</dbReference>
<accession>A0ABD2KDI6</accession>
<dbReference type="EMBL" id="JBICCN010000027">
    <property type="protein sequence ID" value="KAL3101002.1"/>
    <property type="molecule type" value="Genomic_DNA"/>
</dbReference>
<sequence length="144" mass="16092">MEKQQQPKSDKQQKNDQPKDDQKLKNDQPKDDQKLKKVAVVAPQVARKGNASPSHSALVTMQSAQNDQMEVEESSVRTTTTTITTTAEFESVQEIANVAQQQNKMVADMVKMVPNLTDDQTKMLVHILENQANSIILAMKVNKC</sequence>
<evidence type="ECO:0000256" key="1">
    <source>
        <dbReference type="SAM" id="MobiDB-lite"/>
    </source>
</evidence>
<protein>
    <submittedName>
        <fullName evidence="2">Uncharacterized protein</fullName>
    </submittedName>
</protein>
<evidence type="ECO:0000313" key="2">
    <source>
        <dbReference type="EMBL" id="KAL3101002.1"/>
    </source>
</evidence>
<feature type="compositionally biased region" description="Polar residues" evidence="1">
    <location>
        <begin position="51"/>
        <end position="68"/>
    </location>
</feature>
<keyword evidence="3" id="KW-1185">Reference proteome</keyword>
<organism evidence="2 3">
    <name type="scientific">Heterodera schachtii</name>
    <name type="common">Sugarbeet cyst nematode worm</name>
    <name type="synonym">Tylenchus schachtii</name>
    <dbReference type="NCBI Taxonomy" id="97005"/>
    <lineage>
        <taxon>Eukaryota</taxon>
        <taxon>Metazoa</taxon>
        <taxon>Ecdysozoa</taxon>
        <taxon>Nematoda</taxon>
        <taxon>Chromadorea</taxon>
        <taxon>Rhabditida</taxon>
        <taxon>Tylenchina</taxon>
        <taxon>Tylenchomorpha</taxon>
        <taxon>Tylenchoidea</taxon>
        <taxon>Heteroderidae</taxon>
        <taxon>Heteroderinae</taxon>
        <taxon>Heterodera</taxon>
    </lineage>
</organism>
<name>A0ABD2KDI6_HETSC</name>
<feature type="region of interest" description="Disordered" evidence="1">
    <location>
        <begin position="1"/>
        <end position="79"/>
    </location>
</feature>
<gene>
    <name evidence="2" type="ORF">niasHS_001462</name>
</gene>
<comment type="caution">
    <text evidence="2">The sequence shown here is derived from an EMBL/GenBank/DDBJ whole genome shotgun (WGS) entry which is preliminary data.</text>
</comment>
<dbReference type="AlphaFoldDB" id="A0ABD2KDI6"/>